<dbReference type="AlphaFoldDB" id="A0A8J6J7U0"/>
<accession>A0A8J6J7U0</accession>
<name>A0A8J6J7U0_9FIRM</name>
<protein>
    <submittedName>
        <fullName evidence="1">HPr family phosphocarrier protein</fullName>
    </submittedName>
</protein>
<reference evidence="1" key="1">
    <citation type="submission" date="2020-08" db="EMBL/GenBank/DDBJ databases">
        <title>Genome public.</title>
        <authorList>
            <person name="Liu C."/>
            <person name="Sun Q."/>
        </authorList>
    </citation>
    <scope>NUCLEOTIDE SEQUENCE</scope>
    <source>
        <strain evidence="1">NSJ-23</strain>
    </source>
</reference>
<dbReference type="Proteomes" id="UP000628736">
    <property type="component" value="Unassembled WGS sequence"/>
</dbReference>
<organism evidence="1 2">
    <name type="scientific">Flintibacter hominis</name>
    <dbReference type="NCBI Taxonomy" id="2763048"/>
    <lineage>
        <taxon>Bacteria</taxon>
        <taxon>Bacillati</taxon>
        <taxon>Bacillota</taxon>
        <taxon>Clostridia</taxon>
        <taxon>Eubacteriales</taxon>
        <taxon>Flintibacter</taxon>
    </lineage>
</organism>
<gene>
    <name evidence="1" type="ORF">H8S11_01555</name>
</gene>
<sequence>MICEIEIKNGAQIEKINRLAAKAPYEVWLSSGTVMLDARSLLGLFALIGKKAHVVAEDNVDPRAFSKLVSKMA</sequence>
<proteinExistence type="predicted"/>
<comment type="caution">
    <text evidence="1">The sequence shown here is derived from an EMBL/GenBank/DDBJ whole genome shotgun (WGS) entry which is preliminary data.</text>
</comment>
<dbReference type="EMBL" id="JACOPO010000001">
    <property type="protein sequence ID" value="MBC5721513.1"/>
    <property type="molecule type" value="Genomic_DNA"/>
</dbReference>
<dbReference type="RefSeq" id="WP_147571468.1">
    <property type="nucleotide sequence ID" value="NZ_JACOPO010000001.1"/>
</dbReference>
<evidence type="ECO:0000313" key="2">
    <source>
        <dbReference type="Proteomes" id="UP000628736"/>
    </source>
</evidence>
<keyword evidence="2" id="KW-1185">Reference proteome</keyword>
<evidence type="ECO:0000313" key="1">
    <source>
        <dbReference type="EMBL" id="MBC5721513.1"/>
    </source>
</evidence>